<accession>A0AA89PZM9</accession>
<dbReference type="RefSeq" id="WP_311240980.1">
    <property type="nucleotide sequence ID" value="NZ_BAABFE010000011.1"/>
</dbReference>
<evidence type="ECO:0000313" key="3">
    <source>
        <dbReference type="Proteomes" id="UP000579531"/>
    </source>
</evidence>
<evidence type="ECO:0000256" key="1">
    <source>
        <dbReference type="SAM" id="Phobius"/>
    </source>
</evidence>
<reference evidence="2 3" key="1">
    <citation type="submission" date="2020-08" db="EMBL/GenBank/DDBJ databases">
        <title>Sequencing the genomes of 1000 actinobacteria strains.</title>
        <authorList>
            <person name="Klenk H.-P."/>
        </authorList>
    </citation>
    <scope>NUCLEOTIDE SEQUENCE [LARGE SCALE GENOMIC DNA]</scope>
    <source>
        <strain evidence="2 3">DSM 40129</strain>
    </source>
</reference>
<dbReference type="Proteomes" id="UP000579531">
    <property type="component" value="Unassembled WGS sequence"/>
</dbReference>
<protein>
    <submittedName>
        <fullName evidence="2">Uncharacterized membrane protein (DUF485 family)</fullName>
    </submittedName>
</protein>
<sequence length="265" mass="28928">MPHPYMPHPGPPQAPPPGPVARLCRRIGPVHTARRVFRPSRQDLVEDAFVARMQKIRTLVGLAAVVWVSVSYKVGSSLGDVADDRLDQSWHSVLVLSVTFPVVVGVLLALTAPSARRDLLRRAAKPFGAMVALIAAVFVFPLMVLTGFVDGRFATNPAMTVITWVVVVLVLVWVLPFIAWGVGLALLHVFRTADIHQTMPPLLAMALVWEMTLIDLFTGAYAGVPVPVRAVFMLGAPLSVTAVGLWELRRLRAHYGISVRGMLVR</sequence>
<feature type="transmembrane region" description="Helical" evidence="1">
    <location>
        <begin position="161"/>
        <end position="190"/>
    </location>
</feature>
<proteinExistence type="predicted"/>
<feature type="transmembrane region" description="Helical" evidence="1">
    <location>
        <begin position="56"/>
        <end position="74"/>
    </location>
</feature>
<keyword evidence="3" id="KW-1185">Reference proteome</keyword>
<feature type="transmembrane region" description="Helical" evidence="1">
    <location>
        <begin position="127"/>
        <end position="149"/>
    </location>
</feature>
<name>A0AA89PZM9_STRCU</name>
<dbReference type="GeneID" id="93839307"/>
<feature type="transmembrane region" description="Helical" evidence="1">
    <location>
        <begin position="230"/>
        <end position="248"/>
    </location>
</feature>
<feature type="transmembrane region" description="Helical" evidence="1">
    <location>
        <begin position="94"/>
        <end position="115"/>
    </location>
</feature>
<evidence type="ECO:0000313" key="2">
    <source>
        <dbReference type="EMBL" id="MBB5811877.1"/>
    </source>
</evidence>
<dbReference type="EMBL" id="JACHLX010000001">
    <property type="protein sequence ID" value="MBB5811877.1"/>
    <property type="molecule type" value="Genomic_DNA"/>
</dbReference>
<comment type="caution">
    <text evidence="2">The sequence shown here is derived from an EMBL/GenBank/DDBJ whole genome shotgun (WGS) entry which is preliminary data.</text>
</comment>
<keyword evidence="1" id="KW-1133">Transmembrane helix</keyword>
<keyword evidence="1" id="KW-0812">Transmembrane</keyword>
<keyword evidence="1" id="KW-0472">Membrane</keyword>
<feature type="transmembrane region" description="Helical" evidence="1">
    <location>
        <begin position="202"/>
        <end position="224"/>
    </location>
</feature>
<organism evidence="2 3">
    <name type="scientific">Streptomyces collinus</name>
    <dbReference type="NCBI Taxonomy" id="42684"/>
    <lineage>
        <taxon>Bacteria</taxon>
        <taxon>Bacillati</taxon>
        <taxon>Actinomycetota</taxon>
        <taxon>Actinomycetes</taxon>
        <taxon>Kitasatosporales</taxon>
        <taxon>Streptomycetaceae</taxon>
        <taxon>Streptomyces</taxon>
    </lineage>
</organism>
<dbReference type="AlphaFoldDB" id="A0AA89PZM9"/>
<gene>
    <name evidence="2" type="ORF">HNR72_002905</name>
</gene>